<proteinExistence type="predicted"/>
<organism evidence="1 2">
    <name type="scientific">Alternaria burnsii</name>
    <dbReference type="NCBI Taxonomy" id="1187904"/>
    <lineage>
        <taxon>Eukaryota</taxon>
        <taxon>Fungi</taxon>
        <taxon>Dikarya</taxon>
        <taxon>Ascomycota</taxon>
        <taxon>Pezizomycotina</taxon>
        <taxon>Dothideomycetes</taxon>
        <taxon>Pleosporomycetidae</taxon>
        <taxon>Pleosporales</taxon>
        <taxon>Pleosporineae</taxon>
        <taxon>Pleosporaceae</taxon>
        <taxon>Alternaria</taxon>
        <taxon>Alternaria sect. Alternaria</taxon>
    </lineage>
</organism>
<dbReference type="Proteomes" id="UP000596902">
    <property type="component" value="Unassembled WGS sequence"/>
</dbReference>
<dbReference type="EMBL" id="JAAABM010000013">
    <property type="protein sequence ID" value="KAF7673412.1"/>
    <property type="molecule type" value="Genomic_DNA"/>
</dbReference>
<name>A0A8H7EEZ0_9PLEO</name>
<reference evidence="1" key="2">
    <citation type="submission" date="2020-08" db="EMBL/GenBank/DDBJ databases">
        <title>Draft Genome Sequence of Cumin Blight Pathogen Alternaria burnsii.</title>
        <authorList>
            <person name="Feng Z."/>
        </authorList>
    </citation>
    <scope>NUCLEOTIDE SEQUENCE</scope>
    <source>
        <strain evidence="1">CBS107.38</strain>
    </source>
</reference>
<accession>A0A8H7EEZ0</accession>
<gene>
    <name evidence="1" type="ORF">GT037_008735</name>
</gene>
<reference evidence="1" key="1">
    <citation type="submission" date="2020-01" db="EMBL/GenBank/DDBJ databases">
        <authorList>
            <person name="Feng Z.H.Z."/>
        </authorList>
    </citation>
    <scope>NUCLEOTIDE SEQUENCE</scope>
    <source>
        <strain evidence="1">CBS107.38</strain>
    </source>
</reference>
<sequence length="115" mass="12462">MAAEECYCARRAYQTTPVPLETVAKSTIVSSLESWRTAHGVAPCTKTFFTTAGRSCAQRITVIHHQATLVAYSDDPMNGTGTCVAVHSPMVVKIDARPLDENLTTAAAQRDQVQH</sequence>
<protein>
    <submittedName>
        <fullName evidence="1">Uncharacterized protein</fullName>
    </submittedName>
</protein>
<dbReference type="AlphaFoldDB" id="A0A8H7EEZ0"/>
<comment type="caution">
    <text evidence="1">The sequence shown here is derived from an EMBL/GenBank/DDBJ whole genome shotgun (WGS) entry which is preliminary data.</text>
</comment>
<evidence type="ECO:0000313" key="2">
    <source>
        <dbReference type="Proteomes" id="UP000596902"/>
    </source>
</evidence>
<dbReference type="RefSeq" id="XP_038783747.1">
    <property type="nucleotide sequence ID" value="XM_038933782.1"/>
</dbReference>
<keyword evidence="2" id="KW-1185">Reference proteome</keyword>
<dbReference type="GeneID" id="62206960"/>
<evidence type="ECO:0000313" key="1">
    <source>
        <dbReference type="EMBL" id="KAF7673412.1"/>
    </source>
</evidence>